<accession>A0A2P2QD28</accession>
<dbReference type="EMBL" id="GGEC01084340">
    <property type="protein sequence ID" value="MBX64824.1"/>
    <property type="molecule type" value="Transcribed_RNA"/>
</dbReference>
<name>A0A2P2QD28_RHIMU</name>
<reference evidence="1" key="1">
    <citation type="submission" date="2018-02" db="EMBL/GenBank/DDBJ databases">
        <title>Rhizophora mucronata_Transcriptome.</title>
        <authorList>
            <person name="Meera S.P."/>
            <person name="Sreeshan A."/>
            <person name="Augustine A."/>
        </authorList>
    </citation>
    <scope>NUCLEOTIDE SEQUENCE</scope>
    <source>
        <tissue evidence="1">Leaf</tissue>
    </source>
</reference>
<proteinExistence type="predicted"/>
<evidence type="ECO:0000313" key="1">
    <source>
        <dbReference type="EMBL" id="MBX64824.1"/>
    </source>
</evidence>
<organism evidence="1">
    <name type="scientific">Rhizophora mucronata</name>
    <name type="common">Asiatic mangrove</name>
    <dbReference type="NCBI Taxonomy" id="61149"/>
    <lineage>
        <taxon>Eukaryota</taxon>
        <taxon>Viridiplantae</taxon>
        <taxon>Streptophyta</taxon>
        <taxon>Embryophyta</taxon>
        <taxon>Tracheophyta</taxon>
        <taxon>Spermatophyta</taxon>
        <taxon>Magnoliopsida</taxon>
        <taxon>eudicotyledons</taxon>
        <taxon>Gunneridae</taxon>
        <taxon>Pentapetalae</taxon>
        <taxon>rosids</taxon>
        <taxon>fabids</taxon>
        <taxon>Malpighiales</taxon>
        <taxon>Rhizophoraceae</taxon>
        <taxon>Rhizophora</taxon>
    </lineage>
</organism>
<dbReference type="AlphaFoldDB" id="A0A2P2QD28"/>
<sequence>MQSFSLSSQKKEQSCQQPTFNVKTCNSQG</sequence>
<protein>
    <submittedName>
        <fullName evidence="1">Uncharacterized protein</fullName>
    </submittedName>
</protein>